<sequence length="109" mass="12491">MAEKINISKSNIKIELTPALKQFYEFKEKYPDAVLLFRCGDYYEAYEQDAEACEKILGITLSMHNGRKETAFPHHALDVYLPKLIRVGKRVAICDQLESPKNLKKGESV</sequence>
<proteinExistence type="predicted"/>
<gene>
    <name evidence="2" type="ORF">SAMN04487900_11048</name>
</gene>
<dbReference type="InterPro" id="IPR016151">
    <property type="entry name" value="DNA_mismatch_repair_MutS_N"/>
</dbReference>
<dbReference type="EMBL" id="FNIW01000010">
    <property type="protein sequence ID" value="SDO12140.1"/>
    <property type="molecule type" value="Genomic_DNA"/>
</dbReference>
<dbReference type="Pfam" id="PF01624">
    <property type="entry name" value="MutS_I"/>
    <property type="match status" value="1"/>
</dbReference>
<dbReference type="GO" id="GO:0030983">
    <property type="term" value="F:mismatched DNA binding"/>
    <property type="evidence" value="ECO:0007669"/>
    <property type="project" value="InterPro"/>
</dbReference>
<dbReference type="AlphaFoldDB" id="A0A1H0GZ48"/>
<protein>
    <submittedName>
        <fullName evidence="2">MutS domain I</fullName>
    </submittedName>
</protein>
<feature type="domain" description="DNA mismatch repair protein MutS-like N-terminal" evidence="1">
    <location>
        <begin position="17"/>
        <end position="104"/>
    </location>
</feature>
<evidence type="ECO:0000259" key="1">
    <source>
        <dbReference type="Pfam" id="PF01624"/>
    </source>
</evidence>
<evidence type="ECO:0000313" key="3">
    <source>
        <dbReference type="Proteomes" id="UP000199134"/>
    </source>
</evidence>
<accession>A0A1H0GZ48</accession>
<dbReference type="OrthoDB" id="1057128at2"/>
<dbReference type="InterPro" id="IPR007695">
    <property type="entry name" value="DNA_mismatch_repair_MutS-lik_N"/>
</dbReference>
<dbReference type="Proteomes" id="UP000199134">
    <property type="component" value="Unassembled WGS sequence"/>
</dbReference>
<reference evidence="3" key="1">
    <citation type="submission" date="2016-10" db="EMBL/GenBank/DDBJ databases">
        <authorList>
            <person name="de Groot N.N."/>
        </authorList>
    </citation>
    <scope>NUCLEOTIDE SEQUENCE [LARGE SCALE GENOMIC DNA]</scope>
    <source>
        <strain evidence="3">BP1-145</strain>
    </source>
</reference>
<dbReference type="SUPFAM" id="SSF55271">
    <property type="entry name" value="DNA repair protein MutS, domain I"/>
    <property type="match status" value="1"/>
</dbReference>
<evidence type="ECO:0000313" key="2">
    <source>
        <dbReference type="EMBL" id="SDO12140.1"/>
    </source>
</evidence>
<dbReference type="GO" id="GO:0006298">
    <property type="term" value="P:mismatch repair"/>
    <property type="evidence" value="ECO:0007669"/>
    <property type="project" value="InterPro"/>
</dbReference>
<organism evidence="2 3">
    <name type="scientific">Prevotella communis</name>
    <dbReference type="NCBI Taxonomy" id="2913614"/>
    <lineage>
        <taxon>Bacteria</taxon>
        <taxon>Pseudomonadati</taxon>
        <taxon>Bacteroidota</taxon>
        <taxon>Bacteroidia</taxon>
        <taxon>Bacteroidales</taxon>
        <taxon>Prevotellaceae</taxon>
        <taxon>Prevotella</taxon>
    </lineage>
</organism>
<dbReference type="Gene3D" id="3.40.1170.10">
    <property type="entry name" value="DNA repair protein MutS, domain I"/>
    <property type="match status" value="1"/>
</dbReference>
<comment type="caution">
    <text evidence="2">The sequence shown here is derived from an EMBL/GenBank/DDBJ whole genome shotgun (WGS) entry which is preliminary data.</text>
</comment>
<dbReference type="GO" id="GO:0005524">
    <property type="term" value="F:ATP binding"/>
    <property type="evidence" value="ECO:0007669"/>
    <property type="project" value="InterPro"/>
</dbReference>
<name>A0A1H0GZ48_9BACT</name>